<dbReference type="InterPro" id="IPR011600">
    <property type="entry name" value="Pept_C14_caspase"/>
</dbReference>
<dbReference type="AlphaFoldDB" id="A0A0E0D1G8"/>
<name>A0A0E0D1G8_9ORYZ</name>
<dbReference type="PANTHER" id="PTHR48104:SF24">
    <property type="entry name" value="ICE-LIKE PROTEASE P20 DOMAIN CONTAINING PROTEIN, EXPRESSED"/>
    <property type="match status" value="1"/>
</dbReference>
<organism evidence="3">
    <name type="scientific">Oryza meridionalis</name>
    <dbReference type="NCBI Taxonomy" id="40149"/>
    <lineage>
        <taxon>Eukaryota</taxon>
        <taxon>Viridiplantae</taxon>
        <taxon>Streptophyta</taxon>
        <taxon>Embryophyta</taxon>
        <taxon>Tracheophyta</taxon>
        <taxon>Spermatophyta</taxon>
        <taxon>Magnoliopsida</taxon>
        <taxon>Liliopsida</taxon>
        <taxon>Poales</taxon>
        <taxon>Poaceae</taxon>
        <taxon>BOP clade</taxon>
        <taxon>Oryzoideae</taxon>
        <taxon>Oryzeae</taxon>
        <taxon>Oryzinae</taxon>
        <taxon>Oryza</taxon>
    </lineage>
</organism>
<protein>
    <recommendedName>
        <fullName evidence="2">Peptidase C14 caspase domain-containing protein</fullName>
    </recommendedName>
</protein>
<dbReference type="GO" id="GO:0005737">
    <property type="term" value="C:cytoplasm"/>
    <property type="evidence" value="ECO:0007669"/>
    <property type="project" value="TreeGrafter"/>
</dbReference>
<dbReference type="PANTHER" id="PTHR48104">
    <property type="entry name" value="METACASPASE-4"/>
    <property type="match status" value="1"/>
</dbReference>
<dbReference type="Gene3D" id="3.40.50.12660">
    <property type="match status" value="1"/>
</dbReference>
<evidence type="ECO:0000313" key="3">
    <source>
        <dbReference type="EnsemblPlants" id="OMERI03G17880.1"/>
    </source>
</evidence>
<dbReference type="Gramene" id="OMERI03G17880.1">
    <property type="protein sequence ID" value="OMERI03G17880.1"/>
    <property type="gene ID" value="OMERI03G17880"/>
</dbReference>
<evidence type="ECO:0000313" key="4">
    <source>
        <dbReference type="Proteomes" id="UP000008021"/>
    </source>
</evidence>
<dbReference type="GO" id="GO:0006508">
    <property type="term" value="P:proteolysis"/>
    <property type="evidence" value="ECO:0007669"/>
    <property type="project" value="InterPro"/>
</dbReference>
<reference evidence="3" key="2">
    <citation type="submission" date="2018-05" db="EMBL/GenBank/DDBJ databases">
        <title>OmerRS3 (Oryza meridionalis Reference Sequence Version 3).</title>
        <authorList>
            <person name="Zhang J."/>
            <person name="Kudrna D."/>
            <person name="Lee S."/>
            <person name="Talag J."/>
            <person name="Welchert J."/>
            <person name="Wing R.A."/>
        </authorList>
    </citation>
    <scope>NUCLEOTIDE SEQUENCE [LARGE SCALE GENOMIC DNA]</scope>
    <source>
        <strain evidence="3">cv. OR44</strain>
    </source>
</reference>
<dbReference type="InterPro" id="IPR050452">
    <property type="entry name" value="Metacaspase"/>
</dbReference>
<dbReference type="HOGENOM" id="CLU_029389_2_4_1"/>
<dbReference type="EnsemblPlants" id="OMERI03G17880.1">
    <property type="protein sequence ID" value="OMERI03G17880.1"/>
    <property type="gene ID" value="OMERI03G17880"/>
</dbReference>
<evidence type="ECO:0000259" key="2">
    <source>
        <dbReference type="Pfam" id="PF00656"/>
    </source>
</evidence>
<feature type="domain" description="Peptidase C14 caspase" evidence="2">
    <location>
        <begin position="86"/>
        <end position="357"/>
    </location>
</feature>
<accession>A0A0E0D1G8</accession>
<keyword evidence="4" id="KW-1185">Reference proteome</keyword>
<evidence type="ECO:0000256" key="1">
    <source>
        <dbReference type="ARBA" id="ARBA00009005"/>
    </source>
</evidence>
<dbReference type="eggNOG" id="KOG1546">
    <property type="taxonomic scope" value="Eukaryota"/>
</dbReference>
<dbReference type="FunFam" id="3.40.50.12660:FF:000004">
    <property type="entry name" value="Putative metacaspase family protein"/>
    <property type="match status" value="1"/>
</dbReference>
<reference evidence="3" key="1">
    <citation type="submission" date="2015-04" db="UniProtKB">
        <authorList>
            <consortium name="EnsemblPlants"/>
        </authorList>
    </citation>
    <scope>IDENTIFICATION</scope>
</reference>
<sequence length="370" mass="39790">MDHFGGRALGFGGGGGGGGGVRCRHCSASLPAMPGARVIQCAQCYGVTRVGGRGRRRHPNPVEPWRPAVPMPPVAGGGFFPGSRGKKRAVLIGITYAGMRRRGSQLMRGPVNDVKCMRYLLCERFGFPNDCVLILTDEEKDPSRLATKENIRMAMNWLVQGCSSGDSLVFHFSGIGVQVPDDDGDEVDGYDEAICPMDSFSQGPILDDEINEAIVRPLVHGAKLHAVVDAEHSSTVLDLPFLCCLSSRSSSWQWEDHRPPTGAYKGSSGGQAMLFSGCSDGNNKHSLLPEASTVGAMTHSFIKAVECEPRATYGGLLTTMRSIMRDGGVTCNLQGPIGAPIRKVANFSGIQEPNLSCSERFDIYRKPFVL</sequence>
<dbReference type="Proteomes" id="UP000008021">
    <property type="component" value="Chromosome 3"/>
</dbReference>
<proteinExistence type="inferred from homology"/>
<dbReference type="GO" id="GO:0004197">
    <property type="term" value="F:cysteine-type endopeptidase activity"/>
    <property type="evidence" value="ECO:0007669"/>
    <property type="project" value="InterPro"/>
</dbReference>
<dbReference type="Pfam" id="PF00656">
    <property type="entry name" value="Peptidase_C14"/>
    <property type="match status" value="1"/>
</dbReference>
<comment type="similarity">
    <text evidence="1">Belongs to the peptidase C14B family.</text>
</comment>